<dbReference type="InterPro" id="IPR032828">
    <property type="entry name" value="PolyA_RNA-bd"/>
</dbReference>
<dbReference type="PANTHER" id="PTHR46173">
    <property type="entry name" value="CCA TRNA NUCLEOTIDYLTRANSFERASE 1, MITOCHONDRIAL"/>
    <property type="match status" value="1"/>
</dbReference>
<organism evidence="13 14">
    <name type="scientific">Candidatus Amesbacteria bacterium GW2011_GWA2_47_11</name>
    <dbReference type="NCBI Taxonomy" id="1618357"/>
    <lineage>
        <taxon>Bacteria</taxon>
        <taxon>Candidatus Amesiibacteriota</taxon>
    </lineage>
</organism>
<evidence type="ECO:0000313" key="14">
    <source>
        <dbReference type="Proteomes" id="UP000034607"/>
    </source>
</evidence>
<dbReference type="SUPFAM" id="SSF81891">
    <property type="entry name" value="Poly A polymerase C-terminal region-like"/>
    <property type="match status" value="1"/>
</dbReference>
<evidence type="ECO:0000256" key="3">
    <source>
        <dbReference type="ARBA" id="ARBA00022694"/>
    </source>
</evidence>
<evidence type="ECO:0000256" key="6">
    <source>
        <dbReference type="ARBA" id="ARBA00022741"/>
    </source>
</evidence>
<keyword evidence="8 9" id="KW-0694">RNA-binding</keyword>
<keyword evidence="4" id="KW-0548">Nucleotidyltransferase</keyword>
<dbReference type="InterPro" id="IPR003607">
    <property type="entry name" value="HD/PDEase_dom"/>
</dbReference>
<evidence type="ECO:0000259" key="10">
    <source>
        <dbReference type="Pfam" id="PF01743"/>
    </source>
</evidence>
<evidence type="ECO:0000259" key="11">
    <source>
        <dbReference type="Pfam" id="PF12627"/>
    </source>
</evidence>
<comment type="similarity">
    <text evidence="9">Belongs to the tRNA nucleotidyltransferase/poly(A) polymerase family.</text>
</comment>
<dbReference type="GO" id="GO:0000166">
    <property type="term" value="F:nucleotide binding"/>
    <property type="evidence" value="ECO:0007669"/>
    <property type="project" value="UniProtKB-KW"/>
</dbReference>
<evidence type="ECO:0000256" key="2">
    <source>
        <dbReference type="ARBA" id="ARBA00022679"/>
    </source>
</evidence>
<keyword evidence="3" id="KW-0819">tRNA processing</keyword>
<dbReference type="Pfam" id="PF13735">
    <property type="entry name" value="tRNA_NucTran2_2"/>
    <property type="match status" value="1"/>
</dbReference>
<dbReference type="SUPFAM" id="SSF81301">
    <property type="entry name" value="Nucleotidyltransferase"/>
    <property type="match status" value="1"/>
</dbReference>
<dbReference type="Pfam" id="PF01743">
    <property type="entry name" value="PolyA_pol"/>
    <property type="match status" value="1"/>
</dbReference>
<dbReference type="PANTHER" id="PTHR46173:SF1">
    <property type="entry name" value="CCA TRNA NUCLEOTIDYLTRANSFERASE 1, MITOCHONDRIAL"/>
    <property type="match status" value="1"/>
</dbReference>
<dbReference type="CDD" id="cd05398">
    <property type="entry name" value="NT_ClassII-CCAase"/>
    <property type="match status" value="1"/>
</dbReference>
<dbReference type="Gene3D" id="1.10.246.80">
    <property type="match status" value="1"/>
</dbReference>
<dbReference type="CDD" id="cd00077">
    <property type="entry name" value="HDc"/>
    <property type="match status" value="1"/>
</dbReference>
<gene>
    <name evidence="13" type="ORF">UX78_C0015G0050</name>
</gene>
<evidence type="ECO:0000256" key="7">
    <source>
        <dbReference type="ARBA" id="ARBA00022842"/>
    </source>
</evidence>
<protein>
    <submittedName>
        <fullName evidence="13">tRNA adenylyl-/cytidylyl-transferase</fullName>
    </submittedName>
</protein>
<proteinExistence type="inferred from homology"/>
<keyword evidence="7" id="KW-0460">Magnesium</keyword>
<dbReference type="GO" id="GO:0008033">
    <property type="term" value="P:tRNA processing"/>
    <property type="evidence" value="ECO:0007669"/>
    <property type="project" value="UniProtKB-KW"/>
</dbReference>
<comment type="caution">
    <text evidence="13">The sequence shown here is derived from an EMBL/GenBank/DDBJ whole genome shotgun (WGS) entry which is preliminary data.</text>
</comment>
<dbReference type="Gene3D" id="1.10.3090.10">
    <property type="entry name" value="cca-adding enzyme, domain 2"/>
    <property type="match status" value="1"/>
</dbReference>
<dbReference type="NCBIfam" id="TIGR00277">
    <property type="entry name" value="HDIG"/>
    <property type="match status" value="1"/>
</dbReference>
<evidence type="ECO:0000313" key="13">
    <source>
        <dbReference type="EMBL" id="KKU55903.1"/>
    </source>
</evidence>
<dbReference type="Proteomes" id="UP000034607">
    <property type="component" value="Unassembled WGS sequence"/>
</dbReference>
<dbReference type="Gene3D" id="3.30.460.10">
    <property type="entry name" value="Beta Polymerase, domain 2"/>
    <property type="match status" value="1"/>
</dbReference>
<dbReference type="GO" id="GO:0046872">
    <property type="term" value="F:metal ion binding"/>
    <property type="evidence" value="ECO:0007669"/>
    <property type="project" value="UniProtKB-KW"/>
</dbReference>
<feature type="domain" description="tRNA nucleotidyltransferase/poly(A) polymerase RNA and SrmB- binding" evidence="11">
    <location>
        <begin position="182"/>
        <end position="243"/>
    </location>
</feature>
<dbReference type="InterPro" id="IPR043519">
    <property type="entry name" value="NT_sf"/>
</dbReference>
<dbReference type="GO" id="GO:0016779">
    <property type="term" value="F:nucleotidyltransferase activity"/>
    <property type="evidence" value="ECO:0007669"/>
    <property type="project" value="UniProtKB-KW"/>
</dbReference>
<dbReference type="AlphaFoldDB" id="A0A0G1TP23"/>
<sequence length="455" mass="52014">MKLRLSVPDQVQEILNKFEKNGLQIFIVGGVVRDILLDRPLVDWDFTTDAVPEEILKLFPDGYYDNKYGTVGVPGDDGQRPFEITTFRTEGGYSDSRHPDEVKWGKTLEEDLQRRDFTINAMALRRASLAQGKPAFELIDLYGGEKDLKDRLIRAVGDPNLRFGEDALRMMRAVRIGTQLKFNIEDGTFGAIKANADKIKQISAERVRDELLKIMASDFPADGYLLLRNTGLGEYVLPEMEAAFGVEQKSPGRHHIYDVGTHSVEALRHCPSTDPVTRLATLIHDVGKVKTQRKYPDGRITFYNHEMEGAKISEKIACRLRFSNEQKEKFMILVRWHQFTVDERQTDSAVRRFIKNVGLENVMEMLALRTGDRLGGGARETSWRLEEFKKRLLEVQKQPFSVTDLKINGRDVMEIKKVPTGPMVGKYLQALFEEVERGLPNEREVLIERLKELSL</sequence>
<evidence type="ECO:0000256" key="9">
    <source>
        <dbReference type="RuleBase" id="RU003953"/>
    </source>
</evidence>
<dbReference type="InterPro" id="IPR032810">
    <property type="entry name" value="CCA-adding_enz_C"/>
</dbReference>
<keyword evidence="6" id="KW-0547">Nucleotide-binding</keyword>
<reference evidence="13 14" key="1">
    <citation type="journal article" date="2015" name="Nature">
        <title>rRNA introns, odd ribosomes, and small enigmatic genomes across a large radiation of phyla.</title>
        <authorList>
            <person name="Brown C.T."/>
            <person name="Hug L.A."/>
            <person name="Thomas B.C."/>
            <person name="Sharon I."/>
            <person name="Castelle C.J."/>
            <person name="Singh A."/>
            <person name="Wilkins M.J."/>
            <person name="Williams K.H."/>
            <person name="Banfield J.F."/>
        </authorList>
    </citation>
    <scope>NUCLEOTIDE SEQUENCE [LARGE SCALE GENOMIC DNA]</scope>
</reference>
<evidence type="ECO:0000256" key="5">
    <source>
        <dbReference type="ARBA" id="ARBA00022723"/>
    </source>
</evidence>
<accession>A0A0G1TP23</accession>
<keyword evidence="5" id="KW-0479">Metal-binding</keyword>
<evidence type="ECO:0000256" key="8">
    <source>
        <dbReference type="ARBA" id="ARBA00022884"/>
    </source>
</evidence>
<dbReference type="EMBL" id="LCNM01000015">
    <property type="protein sequence ID" value="KKU55903.1"/>
    <property type="molecule type" value="Genomic_DNA"/>
</dbReference>
<name>A0A0G1TP23_9BACT</name>
<dbReference type="PATRIC" id="fig|1618357.3.peg.751"/>
<comment type="cofactor">
    <cofactor evidence="1">
        <name>Mg(2+)</name>
        <dbReference type="ChEBI" id="CHEBI:18420"/>
    </cofactor>
</comment>
<dbReference type="InterPro" id="IPR002646">
    <property type="entry name" value="PolA_pol_head_dom"/>
</dbReference>
<evidence type="ECO:0000256" key="4">
    <source>
        <dbReference type="ARBA" id="ARBA00022695"/>
    </source>
</evidence>
<dbReference type="InterPro" id="IPR050264">
    <property type="entry name" value="Bact_CCA-adding_enz_type3_sf"/>
</dbReference>
<dbReference type="InterPro" id="IPR006675">
    <property type="entry name" value="HDIG_dom"/>
</dbReference>
<dbReference type="Pfam" id="PF12627">
    <property type="entry name" value="PolyA_pol_RNAbd"/>
    <property type="match status" value="1"/>
</dbReference>
<evidence type="ECO:0000259" key="12">
    <source>
        <dbReference type="Pfam" id="PF13735"/>
    </source>
</evidence>
<feature type="domain" description="Poly A polymerase head" evidence="10">
    <location>
        <begin position="25"/>
        <end position="154"/>
    </location>
</feature>
<keyword evidence="2 9" id="KW-0808">Transferase</keyword>
<feature type="domain" description="CCA-adding enzyme C-terminal" evidence="12">
    <location>
        <begin position="320"/>
        <end position="448"/>
    </location>
</feature>
<dbReference type="GO" id="GO:0000049">
    <property type="term" value="F:tRNA binding"/>
    <property type="evidence" value="ECO:0007669"/>
    <property type="project" value="TreeGrafter"/>
</dbReference>
<evidence type="ECO:0000256" key="1">
    <source>
        <dbReference type="ARBA" id="ARBA00001946"/>
    </source>
</evidence>